<protein>
    <submittedName>
        <fullName evidence="1">Uncharacterized protein</fullName>
    </submittedName>
</protein>
<name>A0A061GMU2_THECC</name>
<reference evidence="1 2" key="1">
    <citation type="journal article" date="2013" name="Genome Biol.">
        <title>The genome sequence of the most widely cultivated cacao type and its use to identify candidate genes regulating pod color.</title>
        <authorList>
            <person name="Motamayor J.C."/>
            <person name="Mockaitis K."/>
            <person name="Schmutz J."/>
            <person name="Haiminen N."/>
            <person name="Iii D.L."/>
            <person name="Cornejo O."/>
            <person name="Findley S.D."/>
            <person name="Zheng P."/>
            <person name="Utro F."/>
            <person name="Royaert S."/>
            <person name="Saski C."/>
            <person name="Jenkins J."/>
            <person name="Podicheti R."/>
            <person name="Zhao M."/>
            <person name="Scheffler B.E."/>
            <person name="Stack J.C."/>
            <person name="Feltus F.A."/>
            <person name="Mustiga G.M."/>
            <person name="Amores F."/>
            <person name="Phillips W."/>
            <person name="Marelli J.P."/>
            <person name="May G.D."/>
            <person name="Shapiro H."/>
            <person name="Ma J."/>
            <person name="Bustamante C.D."/>
            <person name="Schnell R.J."/>
            <person name="Main D."/>
            <person name="Gilbert D."/>
            <person name="Parida L."/>
            <person name="Kuhn D.N."/>
        </authorList>
    </citation>
    <scope>NUCLEOTIDE SEQUENCE [LARGE SCALE GENOMIC DNA]</scope>
    <source>
        <strain evidence="2">cv. Matina 1-6</strain>
    </source>
</reference>
<dbReference type="HOGENOM" id="CLU_2659529_0_0_1"/>
<dbReference type="Gramene" id="EOY30688">
    <property type="protein sequence ID" value="EOY30688"/>
    <property type="gene ID" value="TCM_037810"/>
</dbReference>
<dbReference type="Proteomes" id="UP000026915">
    <property type="component" value="Chromosome 9"/>
</dbReference>
<dbReference type="InParanoid" id="A0A061GMU2"/>
<accession>A0A061GMU2</accession>
<evidence type="ECO:0000313" key="1">
    <source>
        <dbReference type="EMBL" id="EOY30688.1"/>
    </source>
</evidence>
<dbReference type="EMBL" id="CM001887">
    <property type="protein sequence ID" value="EOY30688.1"/>
    <property type="molecule type" value="Genomic_DNA"/>
</dbReference>
<organism evidence="1 2">
    <name type="scientific">Theobroma cacao</name>
    <name type="common">Cacao</name>
    <name type="synonym">Cocoa</name>
    <dbReference type="NCBI Taxonomy" id="3641"/>
    <lineage>
        <taxon>Eukaryota</taxon>
        <taxon>Viridiplantae</taxon>
        <taxon>Streptophyta</taxon>
        <taxon>Embryophyta</taxon>
        <taxon>Tracheophyta</taxon>
        <taxon>Spermatophyta</taxon>
        <taxon>Magnoliopsida</taxon>
        <taxon>eudicotyledons</taxon>
        <taxon>Gunneridae</taxon>
        <taxon>Pentapetalae</taxon>
        <taxon>rosids</taxon>
        <taxon>malvids</taxon>
        <taxon>Malvales</taxon>
        <taxon>Malvaceae</taxon>
        <taxon>Byttnerioideae</taxon>
        <taxon>Theobroma</taxon>
    </lineage>
</organism>
<proteinExistence type="predicted"/>
<gene>
    <name evidence="1" type="ORF">TCM_037810</name>
</gene>
<sequence>MAANLEMRKAKKVGPLVRRPFYLPERRDGASSRIARAVTMVCRQSLFIVTAYLSPPQSTVPPEVAGPLRVAASSSI</sequence>
<keyword evidence="2" id="KW-1185">Reference proteome</keyword>
<evidence type="ECO:0000313" key="2">
    <source>
        <dbReference type="Proteomes" id="UP000026915"/>
    </source>
</evidence>
<dbReference type="AlphaFoldDB" id="A0A061GMU2"/>